<dbReference type="SUPFAM" id="SSF57756">
    <property type="entry name" value="Retrovirus zinc finger-like domains"/>
    <property type="match status" value="1"/>
</dbReference>
<evidence type="ECO:0000313" key="2">
    <source>
        <dbReference type="EMBL" id="KAE9449718.1"/>
    </source>
</evidence>
<comment type="caution">
    <text evidence="2">The sequence shown here is derived from an EMBL/GenBank/DDBJ whole genome shotgun (WGS) entry which is preliminary data.</text>
</comment>
<gene>
    <name evidence="2" type="ORF">C3L33_18388</name>
</gene>
<dbReference type="OrthoDB" id="430051at2759"/>
<feature type="non-terminal residue" evidence="2">
    <location>
        <position position="1"/>
    </location>
</feature>
<evidence type="ECO:0000313" key="3">
    <source>
        <dbReference type="Proteomes" id="UP000428333"/>
    </source>
</evidence>
<protein>
    <submittedName>
        <fullName evidence="2">Uncharacterized protein</fullName>
    </submittedName>
</protein>
<dbReference type="InterPro" id="IPR036875">
    <property type="entry name" value="Znf_CCHC_sf"/>
</dbReference>
<proteinExistence type="predicted"/>
<reference evidence="2 3" key="1">
    <citation type="journal article" date="2019" name="Genome Biol. Evol.">
        <title>The Rhododendron genome and chromosomal organization provide insight into shared whole-genome duplications across the heath family (Ericaceae).</title>
        <authorList>
            <person name="Soza V.L."/>
            <person name="Lindsley D."/>
            <person name="Waalkes A."/>
            <person name="Ramage E."/>
            <person name="Patwardhan R.P."/>
            <person name="Burton J.N."/>
            <person name="Adey A."/>
            <person name="Kumar A."/>
            <person name="Qiu R."/>
            <person name="Shendure J."/>
            <person name="Hall B."/>
        </authorList>
    </citation>
    <scope>NUCLEOTIDE SEQUENCE [LARGE SCALE GENOMIC DNA]</scope>
    <source>
        <strain evidence="2">RSF 1966-606</strain>
    </source>
</reference>
<sequence>MFGLARKASAQLQPLCYGMLFLRSSAILRRSGRSGADEQQAGGDITRRCGVCQESDMVLRRKPDGNFMVGCLGFPQSSFSLCCLKLLATTSFQCRNVVWLPGSLAEAAVTTNTCSICTPGYLDAASFSHFMSFDVLILDSCFTGPVFMIQFKFRRLEIPHNYNVDHLGCIGGCDDILKQLVEICGTGSRSTSTIPSRAGPTTTSSSNQQRNPRQIACTHCMQYGHSSNVCPSQVSHSSMARSQGVNQQNGKISYLSQYL</sequence>
<evidence type="ECO:0000256" key="1">
    <source>
        <dbReference type="SAM" id="MobiDB-lite"/>
    </source>
</evidence>
<feature type="region of interest" description="Disordered" evidence="1">
    <location>
        <begin position="187"/>
        <end position="211"/>
    </location>
</feature>
<dbReference type="EMBL" id="QEFC01003134">
    <property type="protein sequence ID" value="KAE9449718.1"/>
    <property type="molecule type" value="Genomic_DNA"/>
</dbReference>
<dbReference type="GO" id="GO:0003676">
    <property type="term" value="F:nucleic acid binding"/>
    <property type="evidence" value="ECO:0007669"/>
    <property type="project" value="InterPro"/>
</dbReference>
<organism evidence="2 3">
    <name type="scientific">Rhododendron williamsianum</name>
    <dbReference type="NCBI Taxonomy" id="262921"/>
    <lineage>
        <taxon>Eukaryota</taxon>
        <taxon>Viridiplantae</taxon>
        <taxon>Streptophyta</taxon>
        <taxon>Embryophyta</taxon>
        <taxon>Tracheophyta</taxon>
        <taxon>Spermatophyta</taxon>
        <taxon>Magnoliopsida</taxon>
        <taxon>eudicotyledons</taxon>
        <taxon>Gunneridae</taxon>
        <taxon>Pentapetalae</taxon>
        <taxon>asterids</taxon>
        <taxon>Ericales</taxon>
        <taxon>Ericaceae</taxon>
        <taxon>Ericoideae</taxon>
        <taxon>Rhodoreae</taxon>
        <taxon>Rhododendron</taxon>
    </lineage>
</organism>
<dbReference type="Proteomes" id="UP000428333">
    <property type="component" value="Linkage Group LG11"/>
</dbReference>
<keyword evidence="3" id="KW-1185">Reference proteome</keyword>
<accession>A0A6A4L4G8</accession>
<dbReference type="AlphaFoldDB" id="A0A6A4L4G8"/>
<name>A0A6A4L4G8_9ERIC</name>
<dbReference type="GO" id="GO:0008270">
    <property type="term" value="F:zinc ion binding"/>
    <property type="evidence" value="ECO:0007669"/>
    <property type="project" value="InterPro"/>
</dbReference>